<organism evidence="3 4">
    <name type="scientific">Lachnotalea glycerini</name>
    <dbReference type="NCBI Taxonomy" id="1763509"/>
    <lineage>
        <taxon>Bacteria</taxon>
        <taxon>Bacillati</taxon>
        <taxon>Bacillota</taxon>
        <taxon>Clostridia</taxon>
        <taxon>Lachnospirales</taxon>
        <taxon>Lachnospiraceae</taxon>
        <taxon>Lachnotalea</taxon>
    </lineage>
</organism>
<accession>A0A371JGR2</accession>
<dbReference type="GO" id="GO:0008897">
    <property type="term" value="F:holo-[acyl-carrier-protein] synthase activity"/>
    <property type="evidence" value="ECO:0007669"/>
    <property type="project" value="InterPro"/>
</dbReference>
<keyword evidence="1" id="KW-0808">Transferase</keyword>
<sequence>MIMIEKNTIEFIHNESCFYSCWLLHKKGVLFEKEFNEGYFSKQELLYYKDIKNQKRKEEFFYGRYLAKLAILELTKADSHNLNEISIIKNIFGYPVIQQNFAGLEVNISHKENFIAAIVYSNQIMMGIDIENLKEVRKSLQLVADEQEKLLLLPKMEEEFFYKLLWTCKEALGKCLKVGIGTGIQSYILKKLEEKENGYWTEFLNFPQFKAFSKKWNDSIYTVVFPKSLDIHKWNIMEEEYEI</sequence>
<dbReference type="Proteomes" id="UP000216411">
    <property type="component" value="Unassembled WGS sequence"/>
</dbReference>
<evidence type="ECO:0000259" key="2">
    <source>
        <dbReference type="Pfam" id="PF01648"/>
    </source>
</evidence>
<feature type="domain" description="4'-phosphopantetheinyl transferase" evidence="2">
    <location>
        <begin position="126"/>
        <end position="186"/>
    </location>
</feature>
<protein>
    <recommendedName>
        <fullName evidence="2">4'-phosphopantetheinyl transferase domain-containing protein</fullName>
    </recommendedName>
</protein>
<dbReference type="InterPro" id="IPR008278">
    <property type="entry name" value="4-PPantetheinyl_Trfase_dom"/>
</dbReference>
<dbReference type="AlphaFoldDB" id="A0A371JGR2"/>
<keyword evidence="4" id="KW-1185">Reference proteome</keyword>
<dbReference type="Gene3D" id="3.90.470.20">
    <property type="entry name" value="4'-phosphopantetheinyl transferase domain"/>
    <property type="match status" value="2"/>
</dbReference>
<dbReference type="OrthoDB" id="9808281at2"/>
<dbReference type="Pfam" id="PF01648">
    <property type="entry name" value="ACPS"/>
    <property type="match status" value="1"/>
</dbReference>
<dbReference type="SUPFAM" id="SSF56214">
    <property type="entry name" value="4'-phosphopantetheinyl transferase"/>
    <property type="match status" value="2"/>
</dbReference>
<proteinExistence type="predicted"/>
<evidence type="ECO:0000256" key="1">
    <source>
        <dbReference type="ARBA" id="ARBA00022679"/>
    </source>
</evidence>
<evidence type="ECO:0000313" key="3">
    <source>
        <dbReference type="EMBL" id="RDY31932.1"/>
    </source>
</evidence>
<gene>
    <name evidence="3" type="ORF">CG710_007245</name>
</gene>
<evidence type="ECO:0000313" key="4">
    <source>
        <dbReference type="Proteomes" id="UP000216411"/>
    </source>
</evidence>
<dbReference type="InterPro" id="IPR037143">
    <property type="entry name" value="4-PPantetheinyl_Trfase_dom_sf"/>
</dbReference>
<dbReference type="RefSeq" id="WP_094377415.1">
    <property type="nucleotide sequence ID" value="NZ_NOKA02000008.1"/>
</dbReference>
<comment type="caution">
    <text evidence="3">The sequence shown here is derived from an EMBL/GenBank/DDBJ whole genome shotgun (WGS) entry which is preliminary data.</text>
</comment>
<reference evidence="3 4" key="1">
    <citation type="journal article" date="2017" name="Genome Announc.">
        <title>Draft Genome Sequence of a Sporulating and Motile Strain of Lachnotalea glycerini Isolated from Water in Quebec City, Canada.</title>
        <authorList>
            <person name="Maheux A.F."/>
            <person name="Boudreau D.K."/>
            <person name="Berube E."/>
            <person name="Boissinot M."/>
            <person name="Raymond F."/>
            <person name="Brodeur S."/>
            <person name="Corbeil J."/>
            <person name="Isabel S."/>
            <person name="Omar R.F."/>
            <person name="Bergeron M.G."/>
        </authorList>
    </citation>
    <scope>NUCLEOTIDE SEQUENCE [LARGE SCALE GENOMIC DNA]</scope>
    <source>
        <strain evidence="3 4">CCRI-19302</strain>
    </source>
</reference>
<dbReference type="GO" id="GO:0000287">
    <property type="term" value="F:magnesium ion binding"/>
    <property type="evidence" value="ECO:0007669"/>
    <property type="project" value="InterPro"/>
</dbReference>
<name>A0A371JGR2_9FIRM</name>
<dbReference type="EMBL" id="NOKA02000008">
    <property type="protein sequence ID" value="RDY31932.1"/>
    <property type="molecule type" value="Genomic_DNA"/>
</dbReference>